<keyword evidence="4" id="KW-0090">Biological rhythms</keyword>
<organism evidence="11 12">
    <name type="scientific">Stephania cephalantha</name>
    <dbReference type="NCBI Taxonomy" id="152367"/>
    <lineage>
        <taxon>Eukaryota</taxon>
        <taxon>Viridiplantae</taxon>
        <taxon>Streptophyta</taxon>
        <taxon>Embryophyta</taxon>
        <taxon>Tracheophyta</taxon>
        <taxon>Spermatophyta</taxon>
        <taxon>Magnoliopsida</taxon>
        <taxon>Ranunculales</taxon>
        <taxon>Menispermaceae</taxon>
        <taxon>Menispermoideae</taxon>
        <taxon>Cissampelideae</taxon>
        <taxon>Stephania</taxon>
    </lineage>
</organism>
<dbReference type="GO" id="GO:0005634">
    <property type="term" value="C:nucleus"/>
    <property type="evidence" value="ECO:0007669"/>
    <property type="project" value="UniProtKB-SubCell"/>
</dbReference>
<dbReference type="PANTHER" id="PTHR43874">
    <property type="entry name" value="TWO-COMPONENT RESPONSE REGULATOR"/>
    <property type="match status" value="1"/>
</dbReference>
<feature type="region of interest" description="Disordered" evidence="8">
    <location>
        <begin position="510"/>
        <end position="549"/>
    </location>
</feature>
<accession>A0AAP0EL69</accession>
<dbReference type="Pfam" id="PF06203">
    <property type="entry name" value="CCT"/>
    <property type="match status" value="1"/>
</dbReference>
<keyword evidence="3" id="KW-0902">Two-component regulatory system</keyword>
<comment type="caution">
    <text evidence="11">The sequence shown here is derived from an EMBL/GenBank/DDBJ whole genome shotgun (WGS) entry which is preliminary data.</text>
</comment>
<dbReference type="InterPro" id="IPR011006">
    <property type="entry name" value="CheY-like_superfamily"/>
</dbReference>
<feature type="region of interest" description="Disordered" evidence="8">
    <location>
        <begin position="163"/>
        <end position="234"/>
    </location>
</feature>
<evidence type="ECO:0000259" key="10">
    <source>
        <dbReference type="PROSITE" id="PS51017"/>
    </source>
</evidence>
<dbReference type="CDD" id="cd17582">
    <property type="entry name" value="psREC_PRR"/>
    <property type="match status" value="1"/>
</dbReference>
<evidence type="ECO:0000256" key="7">
    <source>
        <dbReference type="PROSITE-ProRule" id="PRU00357"/>
    </source>
</evidence>
<evidence type="ECO:0000256" key="3">
    <source>
        <dbReference type="ARBA" id="ARBA00023012"/>
    </source>
</evidence>
<evidence type="ECO:0000256" key="5">
    <source>
        <dbReference type="ARBA" id="ARBA00023242"/>
    </source>
</evidence>
<dbReference type="Pfam" id="PF00072">
    <property type="entry name" value="Response_reg"/>
    <property type="match status" value="1"/>
</dbReference>
<dbReference type="PANTHER" id="PTHR43874:SF146">
    <property type="entry name" value="TWO-COMPONENT RESPONSE REGULATOR-LIKE APRR9"/>
    <property type="match status" value="1"/>
</dbReference>
<dbReference type="PROSITE" id="PS51017">
    <property type="entry name" value="CCT"/>
    <property type="match status" value="1"/>
</dbReference>
<dbReference type="PROSITE" id="PS50110">
    <property type="entry name" value="RESPONSE_REGULATORY"/>
    <property type="match status" value="1"/>
</dbReference>
<feature type="region of interest" description="Disordered" evidence="8">
    <location>
        <begin position="675"/>
        <end position="699"/>
    </location>
</feature>
<dbReference type="InterPro" id="IPR010402">
    <property type="entry name" value="CCT_domain"/>
</dbReference>
<dbReference type="AlphaFoldDB" id="A0AAP0EL69"/>
<feature type="compositionally biased region" description="Basic and acidic residues" evidence="8">
    <location>
        <begin position="203"/>
        <end position="214"/>
    </location>
</feature>
<evidence type="ECO:0000256" key="2">
    <source>
        <dbReference type="ARBA" id="ARBA00010330"/>
    </source>
</evidence>
<protein>
    <submittedName>
        <fullName evidence="11">Uncharacterized protein</fullName>
    </submittedName>
</protein>
<dbReference type="EMBL" id="JBBNAG010000011">
    <property type="protein sequence ID" value="KAK9093742.1"/>
    <property type="molecule type" value="Genomic_DNA"/>
</dbReference>
<comment type="similarity">
    <text evidence="2">Belongs to the ARR-like family.</text>
</comment>
<comment type="subcellular location">
    <subcellularLocation>
        <location evidence="1 7">Nucleus</location>
    </subcellularLocation>
</comment>
<dbReference type="SUPFAM" id="SSF52172">
    <property type="entry name" value="CheY-like"/>
    <property type="match status" value="1"/>
</dbReference>
<sequence length="699" mass="76299">MGEVGGERGLVMGVEEEEEEVERSCNGGIRWESVLHRMDVRVMLVEADDSTRQIIAALLRKCGYRVAAVPDGLKAWEALKGRPHNVDLVLTEVELPSVSGFDLLTMIMEHDVCRNIPVIMMSSHDTMSMIFNCMLRGAADFLVKPIRKNELINLWQHIWRRQSSTGNSHGPQEGSSGRQRLEAASENRAASNQSKGCAGIGQKNKDCSEKESDTHSTCTKPNVEAESASVHNTQDLSLPAATLASDKKPHHHVENNNLDSEIPLHESNEVKSIKFECVRTTCNEDTNSAELVEQDLANTMIQGKQVAESSNGGSDNMCGGTEDENSELVEVSGEAIDLIGNFDNIAHVSKSVFQKDSCDIAKSYLDSTDISSKLNSNLLLELSLRGSHPSEQGNEQRNTWNHSYASAFSRYTNRSIRLDSFHTETTECMDNSPNNISNQYSVDPNDASQCDGATLKKDHDRESPVVCVARQVKASRPFPRLGGVSLPTGSMGCSLPGHGAASPPMFCTQSSTAPQTCSPNSASQQGSNINVNSSRHYDPEPQTIDQGHPLYDKSASASTERLEKLHQSLESGENVVLILPGTGQSGTTSLCDGAGIYGNSSGCGSINNGRNENVAATTASRAVLENGKSEGLLIHEGTRGINPHRSSQREAALNKFRLKRKDRCYEKKVRYESRQKLAEQRPRVKGQFVRQVPANPPPQ</sequence>
<evidence type="ECO:0000313" key="11">
    <source>
        <dbReference type="EMBL" id="KAK9093742.1"/>
    </source>
</evidence>
<feature type="domain" description="CCT" evidence="10">
    <location>
        <begin position="649"/>
        <end position="691"/>
    </location>
</feature>
<dbReference type="InterPro" id="IPR001789">
    <property type="entry name" value="Sig_transdc_resp-reg_receiver"/>
</dbReference>
<dbReference type="GO" id="GO:0009736">
    <property type="term" value="P:cytokinin-activated signaling pathway"/>
    <property type="evidence" value="ECO:0007669"/>
    <property type="project" value="InterPro"/>
</dbReference>
<gene>
    <name evidence="11" type="ORF">Scep_025211</name>
</gene>
<evidence type="ECO:0000256" key="4">
    <source>
        <dbReference type="ARBA" id="ARBA00023108"/>
    </source>
</evidence>
<evidence type="ECO:0000256" key="8">
    <source>
        <dbReference type="SAM" id="MobiDB-lite"/>
    </source>
</evidence>
<feature type="domain" description="Response regulatory" evidence="9">
    <location>
        <begin position="41"/>
        <end position="159"/>
    </location>
</feature>
<evidence type="ECO:0000256" key="6">
    <source>
        <dbReference type="PROSITE-ProRule" id="PRU00169"/>
    </source>
</evidence>
<keyword evidence="5 7" id="KW-0539">Nucleus</keyword>
<reference evidence="11 12" key="1">
    <citation type="submission" date="2024-01" db="EMBL/GenBank/DDBJ databases">
        <title>Genome assemblies of Stephania.</title>
        <authorList>
            <person name="Yang L."/>
        </authorList>
    </citation>
    <scope>NUCLEOTIDE SEQUENCE [LARGE SCALE GENOMIC DNA]</scope>
    <source>
        <strain evidence="11">JXDWG</strain>
        <tissue evidence="11">Leaf</tissue>
    </source>
</reference>
<feature type="compositionally biased region" description="Polar residues" evidence="8">
    <location>
        <begin position="510"/>
        <end position="534"/>
    </location>
</feature>
<dbReference type="SMART" id="SM00448">
    <property type="entry name" value="REC"/>
    <property type="match status" value="1"/>
</dbReference>
<dbReference type="Proteomes" id="UP001419268">
    <property type="component" value="Unassembled WGS sequence"/>
</dbReference>
<dbReference type="Gene3D" id="3.40.50.2300">
    <property type="match status" value="1"/>
</dbReference>
<name>A0AAP0EL69_9MAGN</name>
<proteinExistence type="inferred from homology"/>
<dbReference type="GO" id="GO:0000160">
    <property type="term" value="P:phosphorelay signal transduction system"/>
    <property type="evidence" value="ECO:0007669"/>
    <property type="project" value="UniProtKB-KW"/>
</dbReference>
<evidence type="ECO:0000313" key="12">
    <source>
        <dbReference type="Proteomes" id="UP001419268"/>
    </source>
</evidence>
<comment type="caution">
    <text evidence="6">Lacks conserved residue(s) required for the propagation of feature annotation.</text>
</comment>
<dbReference type="InterPro" id="IPR045279">
    <property type="entry name" value="ARR-like"/>
</dbReference>
<evidence type="ECO:0000259" key="9">
    <source>
        <dbReference type="PROSITE" id="PS50110"/>
    </source>
</evidence>
<evidence type="ECO:0000256" key="1">
    <source>
        <dbReference type="ARBA" id="ARBA00004123"/>
    </source>
</evidence>
<feature type="compositionally biased region" description="Polar residues" evidence="8">
    <location>
        <begin position="163"/>
        <end position="178"/>
    </location>
</feature>
<keyword evidence="12" id="KW-1185">Reference proteome</keyword>
<dbReference type="GO" id="GO:0048511">
    <property type="term" value="P:rhythmic process"/>
    <property type="evidence" value="ECO:0007669"/>
    <property type="project" value="UniProtKB-KW"/>
</dbReference>